<organism evidence="17 18">
    <name type="scientific">Larinioides sclopetarius</name>
    <dbReference type="NCBI Taxonomy" id="280406"/>
    <lineage>
        <taxon>Eukaryota</taxon>
        <taxon>Metazoa</taxon>
        <taxon>Ecdysozoa</taxon>
        <taxon>Arthropoda</taxon>
        <taxon>Chelicerata</taxon>
        <taxon>Arachnida</taxon>
        <taxon>Araneae</taxon>
        <taxon>Araneomorphae</taxon>
        <taxon>Entelegynae</taxon>
        <taxon>Araneoidea</taxon>
        <taxon>Araneidae</taxon>
        <taxon>Larinioides</taxon>
    </lineage>
</organism>
<gene>
    <name evidence="17" type="ORF">LARSCL_LOCUS6658</name>
</gene>
<evidence type="ECO:0000256" key="4">
    <source>
        <dbReference type="ARBA" id="ARBA00004406"/>
    </source>
</evidence>
<evidence type="ECO:0000256" key="6">
    <source>
        <dbReference type="ARBA" id="ARBA00022617"/>
    </source>
</evidence>
<comment type="function">
    <text evidence="2">May be involved in the metabolism of insect hormones and in the breakdown of synthetic insecticides.</text>
</comment>
<keyword evidence="8" id="KW-0256">Endoplasmic reticulum</keyword>
<dbReference type="Pfam" id="PF00067">
    <property type="entry name" value="p450"/>
    <property type="match status" value="1"/>
</dbReference>
<dbReference type="InterPro" id="IPR017972">
    <property type="entry name" value="Cyt_P450_CS"/>
</dbReference>
<evidence type="ECO:0000256" key="7">
    <source>
        <dbReference type="ARBA" id="ARBA00022723"/>
    </source>
</evidence>
<keyword evidence="11 14" id="KW-0408">Iron</keyword>
<comment type="similarity">
    <text evidence="5 15">Belongs to the cytochrome P450 family.</text>
</comment>
<comment type="caution">
    <text evidence="17">The sequence shown here is derived from an EMBL/GenBank/DDBJ whole genome shotgun (WGS) entry which is preliminary data.</text>
</comment>
<evidence type="ECO:0000313" key="18">
    <source>
        <dbReference type="Proteomes" id="UP001497382"/>
    </source>
</evidence>
<evidence type="ECO:0000256" key="5">
    <source>
        <dbReference type="ARBA" id="ARBA00010617"/>
    </source>
</evidence>
<keyword evidence="6 14" id="KW-0349">Heme</keyword>
<keyword evidence="13 16" id="KW-0472">Membrane</keyword>
<dbReference type="GO" id="GO:0006805">
    <property type="term" value="P:xenobiotic metabolic process"/>
    <property type="evidence" value="ECO:0007669"/>
    <property type="project" value="TreeGrafter"/>
</dbReference>
<feature type="transmembrane region" description="Helical" evidence="16">
    <location>
        <begin position="27"/>
        <end position="47"/>
    </location>
</feature>
<dbReference type="GO" id="GO:0006082">
    <property type="term" value="P:organic acid metabolic process"/>
    <property type="evidence" value="ECO:0007669"/>
    <property type="project" value="TreeGrafter"/>
</dbReference>
<evidence type="ECO:0000313" key="17">
    <source>
        <dbReference type="EMBL" id="CAL1272921.1"/>
    </source>
</evidence>
<evidence type="ECO:0000256" key="9">
    <source>
        <dbReference type="ARBA" id="ARBA00022848"/>
    </source>
</evidence>
<sequence>MRYSSKLLQFSGLKKTFEILTELTKEYQFEILLGIFVFFLTYVIILLRRNVKRNYPPGPIGLPFIGYLPFLSEQLHLDLIQLGKKYGDVFSIRLGFQNVVVLHGGDAIREGLLKPEFLGRPPYGTLQFINPLTAFFGDNMLLWKEQRRFLMKTLRNLGVRKTKFEEDVMVEINNFLEVLKSYKGKPMNLKSALQASISNNICALVLGKRYDHEDPRRIFLDKNLEKAMNSLSMISSYSLFPWIRHIPFFHKLLSVETSRLKYDILRNFFRNDLDKHKRSLDPEHIRDYIDTFLLEIESKNEEDPNNTFTDDMLLTNILDLFVGGSETLNSSILWFVYGMGVYPDVQKKIQLEVLEVIGPGDIPEFLHMKCMPYTTATIMELMRWKTIGPLDKRYTVADARVNGYDVPKGTIILANFWNAHNDPRYWSEPEKFKPERFLSKDGKSVVKSMYYMPFSLGKRNCPGESMAYMELFLYITSILQRFEIKFPNGLKQVIKGKLNITYRSESYLVQFIPRT</sequence>
<keyword evidence="10 15" id="KW-0560">Oxidoreductase</keyword>
<feature type="binding site" description="axial binding residue" evidence="14">
    <location>
        <position position="461"/>
    </location>
    <ligand>
        <name>heme</name>
        <dbReference type="ChEBI" id="CHEBI:30413"/>
    </ligand>
    <ligandPart>
        <name>Fe</name>
        <dbReference type="ChEBI" id="CHEBI:18248"/>
    </ligandPart>
</feature>
<dbReference type="PANTHER" id="PTHR24300">
    <property type="entry name" value="CYTOCHROME P450 508A4-RELATED"/>
    <property type="match status" value="1"/>
</dbReference>
<dbReference type="GO" id="GO:0020037">
    <property type="term" value="F:heme binding"/>
    <property type="evidence" value="ECO:0007669"/>
    <property type="project" value="InterPro"/>
</dbReference>
<dbReference type="GO" id="GO:0016712">
    <property type="term" value="F:oxidoreductase activity, acting on paired donors, with incorporation or reduction of molecular oxygen, reduced flavin or flavoprotein as one donor, and incorporation of one atom of oxygen"/>
    <property type="evidence" value="ECO:0007669"/>
    <property type="project" value="TreeGrafter"/>
</dbReference>
<dbReference type="Gene3D" id="1.10.630.10">
    <property type="entry name" value="Cytochrome P450"/>
    <property type="match status" value="1"/>
</dbReference>
<evidence type="ECO:0000256" key="1">
    <source>
        <dbReference type="ARBA" id="ARBA00001971"/>
    </source>
</evidence>
<evidence type="ECO:0000256" key="11">
    <source>
        <dbReference type="ARBA" id="ARBA00023004"/>
    </source>
</evidence>
<evidence type="ECO:0000256" key="8">
    <source>
        <dbReference type="ARBA" id="ARBA00022824"/>
    </source>
</evidence>
<keyword evidence="12 15" id="KW-0503">Monooxygenase</keyword>
<dbReference type="GO" id="GO:0005789">
    <property type="term" value="C:endoplasmic reticulum membrane"/>
    <property type="evidence" value="ECO:0007669"/>
    <property type="project" value="UniProtKB-SubCell"/>
</dbReference>
<dbReference type="FunFam" id="1.10.630.10:FF:000238">
    <property type="entry name" value="Cytochrome P450 2A6"/>
    <property type="match status" value="1"/>
</dbReference>
<keyword evidence="18" id="KW-1185">Reference proteome</keyword>
<dbReference type="GO" id="GO:0008395">
    <property type="term" value="F:steroid hydroxylase activity"/>
    <property type="evidence" value="ECO:0007669"/>
    <property type="project" value="TreeGrafter"/>
</dbReference>
<dbReference type="PANTHER" id="PTHR24300:SF403">
    <property type="entry name" value="CYTOCHROME P450 306A1"/>
    <property type="match status" value="1"/>
</dbReference>
<reference evidence="17 18" key="1">
    <citation type="submission" date="2024-04" db="EMBL/GenBank/DDBJ databases">
        <authorList>
            <person name="Rising A."/>
            <person name="Reimegard J."/>
            <person name="Sonavane S."/>
            <person name="Akerstrom W."/>
            <person name="Nylinder S."/>
            <person name="Hedman E."/>
            <person name="Kallberg Y."/>
        </authorList>
    </citation>
    <scope>NUCLEOTIDE SEQUENCE [LARGE SCALE GENOMIC DNA]</scope>
</reference>
<evidence type="ECO:0000256" key="12">
    <source>
        <dbReference type="ARBA" id="ARBA00023033"/>
    </source>
</evidence>
<evidence type="ECO:0000256" key="3">
    <source>
        <dbReference type="ARBA" id="ARBA00004174"/>
    </source>
</evidence>
<name>A0AAV1ZME0_9ARAC</name>
<dbReference type="InterPro" id="IPR002401">
    <property type="entry name" value="Cyt_P450_E_grp-I"/>
</dbReference>
<protein>
    <recommendedName>
        <fullName evidence="19">Cytochrome P450</fullName>
    </recommendedName>
</protein>
<keyword evidence="16" id="KW-1133">Transmembrane helix</keyword>
<keyword evidence="9" id="KW-0492">Microsome</keyword>
<accession>A0AAV1ZME0</accession>
<dbReference type="PROSITE" id="PS00086">
    <property type="entry name" value="CYTOCHROME_P450"/>
    <property type="match status" value="1"/>
</dbReference>
<dbReference type="InterPro" id="IPR001128">
    <property type="entry name" value="Cyt_P450"/>
</dbReference>
<dbReference type="PRINTS" id="PR00463">
    <property type="entry name" value="EP450I"/>
</dbReference>
<dbReference type="InterPro" id="IPR036396">
    <property type="entry name" value="Cyt_P450_sf"/>
</dbReference>
<comment type="subcellular location">
    <subcellularLocation>
        <location evidence="4">Endoplasmic reticulum membrane</location>
        <topology evidence="4">Peripheral membrane protein</topology>
    </subcellularLocation>
    <subcellularLocation>
        <location evidence="3">Microsome membrane</location>
        <topology evidence="3">Peripheral membrane protein</topology>
    </subcellularLocation>
</comment>
<evidence type="ECO:0000256" key="14">
    <source>
        <dbReference type="PIRSR" id="PIRSR602401-1"/>
    </source>
</evidence>
<dbReference type="Proteomes" id="UP001497382">
    <property type="component" value="Unassembled WGS sequence"/>
</dbReference>
<evidence type="ECO:0008006" key="19">
    <source>
        <dbReference type="Google" id="ProtNLM"/>
    </source>
</evidence>
<comment type="cofactor">
    <cofactor evidence="1 14">
        <name>heme</name>
        <dbReference type="ChEBI" id="CHEBI:30413"/>
    </cofactor>
</comment>
<evidence type="ECO:0000256" key="10">
    <source>
        <dbReference type="ARBA" id="ARBA00023002"/>
    </source>
</evidence>
<dbReference type="EMBL" id="CAXIEN010000064">
    <property type="protein sequence ID" value="CAL1272921.1"/>
    <property type="molecule type" value="Genomic_DNA"/>
</dbReference>
<evidence type="ECO:0000256" key="13">
    <source>
        <dbReference type="ARBA" id="ARBA00023136"/>
    </source>
</evidence>
<evidence type="ECO:0000256" key="16">
    <source>
        <dbReference type="SAM" id="Phobius"/>
    </source>
</evidence>
<keyword evidence="16" id="KW-0812">Transmembrane</keyword>
<dbReference type="GO" id="GO:0005506">
    <property type="term" value="F:iron ion binding"/>
    <property type="evidence" value="ECO:0007669"/>
    <property type="project" value="InterPro"/>
</dbReference>
<evidence type="ECO:0000256" key="2">
    <source>
        <dbReference type="ARBA" id="ARBA00003690"/>
    </source>
</evidence>
<proteinExistence type="inferred from homology"/>
<dbReference type="SUPFAM" id="SSF48264">
    <property type="entry name" value="Cytochrome P450"/>
    <property type="match status" value="1"/>
</dbReference>
<keyword evidence="7 14" id="KW-0479">Metal-binding</keyword>
<dbReference type="AlphaFoldDB" id="A0AAV1ZME0"/>
<dbReference type="PRINTS" id="PR00385">
    <property type="entry name" value="P450"/>
</dbReference>
<evidence type="ECO:0000256" key="15">
    <source>
        <dbReference type="RuleBase" id="RU000461"/>
    </source>
</evidence>
<dbReference type="InterPro" id="IPR050182">
    <property type="entry name" value="Cytochrome_P450_fam2"/>
</dbReference>